<evidence type="ECO:0000313" key="4">
    <source>
        <dbReference type="Proteomes" id="UP000812966"/>
    </source>
</evidence>
<dbReference type="PANTHER" id="PTHR43213:SF5">
    <property type="entry name" value="BIFUNCTIONAL DTTP_UTP PYROPHOSPHATASE_METHYLTRANSFERASE PROTEIN-RELATED"/>
    <property type="match status" value="1"/>
</dbReference>
<dbReference type="HAMAP" id="MF_00528">
    <property type="entry name" value="Maf"/>
    <property type="match status" value="1"/>
</dbReference>
<dbReference type="EMBL" id="JABELV010000005">
    <property type="protein sequence ID" value="KAG7575261.1"/>
    <property type="molecule type" value="Genomic_DNA"/>
</dbReference>
<proteinExistence type="inferred from homology"/>
<sequence>MSSSSTRPSPVLEHALNLPIFKFLKDKRVVLASSSPRRKELLDLSGLKPEIIPSEFPENLPKSMFAHALAEYPIATVSSHALEVYERLVKADDRDAPDLVIGADTVIIFPPQSKDPDSRTALEPVEESKVFEKPFDKDDHLRMLQDLNGKTCEIVTGVTIVYPTLGAPGYKLQSISVSTIAHFRENTDAELKAYVEHGEGIDRAGGFAIQGAGGFLVKSVEGDWNNVVGFPVWEFWHWLGDLLEDDVFNE</sequence>
<evidence type="ECO:0008006" key="5">
    <source>
        <dbReference type="Google" id="ProtNLM"/>
    </source>
</evidence>
<dbReference type="CDD" id="cd00555">
    <property type="entry name" value="Maf"/>
    <property type="match status" value="1"/>
</dbReference>
<comment type="cofactor">
    <cofactor evidence="1">
        <name>a divalent metal cation</name>
        <dbReference type="ChEBI" id="CHEBI:60240"/>
    </cofactor>
</comment>
<gene>
    <name evidence="3" type="ORF">FFLO_00425</name>
</gene>
<evidence type="ECO:0000313" key="3">
    <source>
        <dbReference type="EMBL" id="KAG7575261.1"/>
    </source>
</evidence>
<evidence type="ECO:0000256" key="1">
    <source>
        <dbReference type="ARBA" id="ARBA00001968"/>
    </source>
</evidence>
<name>A0A8K0JT49_9TREE</name>
<keyword evidence="2" id="KW-0378">Hydrolase</keyword>
<dbReference type="PANTHER" id="PTHR43213">
    <property type="entry name" value="BIFUNCTIONAL DTTP/UTP PYROPHOSPHATASE/METHYLTRANSFERASE PROTEIN-RELATED"/>
    <property type="match status" value="1"/>
</dbReference>
<evidence type="ECO:0000256" key="2">
    <source>
        <dbReference type="ARBA" id="ARBA00022801"/>
    </source>
</evidence>
<dbReference type="Proteomes" id="UP000812966">
    <property type="component" value="Unassembled WGS sequence"/>
</dbReference>
<reference evidence="3" key="1">
    <citation type="submission" date="2020-04" db="EMBL/GenBank/DDBJ databases">
        <title>Analysis of mating type loci in Filobasidium floriforme.</title>
        <authorList>
            <person name="Nowrousian M."/>
        </authorList>
    </citation>
    <scope>NUCLEOTIDE SEQUENCE</scope>
    <source>
        <strain evidence="3">CBS 6242</strain>
    </source>
</reference>
<accession>A0A8K0JT49</accession>
<dbReference type="InterPro" id="IPR029001">
    <property type="entry name" value="ITPase-like_fam"/>
</dbReference>
<dbReference type="GO" id="GO:0047429">
    <property type="term" value="F:nucleoside triphosphate diphosphatase activity"/>
    <property type="evidence" value="ECO:0007669"/>
    <property type="project" value="InterPro"/>
</dbReference>
<dbReference type="Pfam" id="PF02545">
    <property type="entry name" value="Maf"/>
    <property type="match status" value="1"/>
</dbReference>
<comment type="caution">
    <text evidence="3">The sequence shown here is derived from an EMBL/GenBank/DDBJ whole genome shotgun (WGS) entry which is preliminary data.</text>
</comment>
<dbReference type="SUPFAM" id="SSF52972">
    <property type="entry name" value="ITPase-like"/>
    <property type="match status" value="1"/>
</dbReference>
<keyword evidence="4" id="KW-1185">Reference proteome</keyword>
<dbReference type="AlphaFoldDB" id="A0A8K0JT49"/>
<organism evidence="3 4">
    <name type="scientific">Filobasidium floriforme</name>
    <dbReference type="NCBI Taxonomy" id="5210"/>
    <lineage>
        <taxon>Eukaryota</taxon>
        <taxon>Fungi</taxon>
        <taxon>Dikarya</taxon>
        <taxon>Basidiomycota</taxon>
        <taxon>Agaricomycotina</taxon>
        <taxon>Tremellomycetes</taxon>
        <taxon>Filobasidiales</taxon>
        <taxon>Filobasidiaceae</taxon>
        <taxon>Filobasidium</taxon>
    </lineage>
</organism>
<dbReference type="InterPro" id="IPR003697">
    <property type="entry name" value="Maf-like"/>
</dbReference>
<protein>
    <recommendedName>
        <fullName evidence="5">Maf-like protein</fullName>
    </recommendedName>
</protein>
<dbReference type="Gene3D" id="3.90.950.10">
    <property type="match status" value="1"/>
</dbReference>